<evidence type="ECO:0000313" key="7">
    <source>
        <dbReference type="Proteomes" id="UP000189681"/>
    </source>
</evidence>
<accession>A0A1V4ARZ2</accession>
<evidence type="ECO:0000256" key="2">
    <source>
        <dbReference type="ARBA" id="ARBA00022670"/>
    </source>
</evidence>
<dbReference type="STRING" id="1004156.AYP45_12225"/>
<organism evidence="6 7">
    <name type="scientific">Candidatus Brocadia carolinensis</name>
    <dbReference type="NCBI Taxonomy" id="1004156"/>
    <lineage>
        <taxon>Bacteria</taxon>
        <taxon>Pseudomonadati</taxon>
        <taxon>Planctomycetota</taxon>
        <taxon>Candidatus Brocadiia</taxon>
        <taxon>Candidatus Brocadiales</taxon>
        <taxon>Candidatus Brocadiaceae</taxon>
        <taxon>Candidatus Brocadia</taxon>
    </lineage>
</organism>
<dbReference type="PANTHER" id="PTHR42987:SF4">
    <property type="entry name" value="PROTEASE SOHB-RELATED"/>
    <property type="match status" value="1"/>
</dbReference>
<keyword evidence="4" id="KW-0720">Serine protease</keyword>
<dbReference type="GO" id="GO:0008236">
    <property type="term" value="F:serine-type peptidase activity"/>
    <property type="evidence" value="ECO:0007669"/>
    <property type="project" value="UniProtKB-KW"/>
</dbReference>
<dbReference type="Proteomes" id="UP000189681">
    <property type="component" value="Unassembled WGS sequence"/>
</dbReference>
<comment type="similarity">
    <text evidence="1">Belongs to the peptidase S49 family.</text>
</comment>
<dbReference type="Gene3D" id="3.90.226.10">
    <property type="entry name" value="2-enoyl-CoA Hydratase, Chain A, domain 1"/>
    <property type="match status" value="2"/>
</dbReference>
<dbReference type="InterPro" id="IPR047272">
    <property type="entry name" value="S49_SppA_C"/>
</dbReference>
<name>A0A1V4ARZ2_9BACT</name>
<keyword evidence="3" id="KW-0378">Hydrolase</keyword>
<feature type="domain" description="Peptidase S49" evidence="5">
    <location>
        <begin position="129"/>
        <end position="280"/>
    </location>
</feature>
<keyword evidence="2" id="KW-0645">Protease</keyword>
<evidence type="ECO:0000313" key="6">
    <source>
        <dbReference type="EMBL" id="OOP55880.1"/>
    </source>
</evidence>
<gene>
    <name evidence="6" type="ORF">AYP45_12225</name>
</gene>
<dbReference type="SUPFAM" id="SSF52096">
    <property type="entry name" value="ClpP/crotonase"/>
    <property type="match status" value="1"/>
</dbReference>
<dbReference type="PANTHER" id="PTHR42987">
    <property type="entry name" value="PEPTIDASE S49"/>
    <property type="match status" value="1"/>
</dbReference>
<evidence type="ECO:0000256" key="1">
    <source>
        <dbReference type="ARBA" id="ARBA00008683"/>
    </source>
</evidence>
<evidence type="ECO:0000256" key="3">
    <source>
        <dbReference type="ARBA" id="ARBA00022801"/>
    </source>
</evidence>
<dbReference type="AlphaFoldDB" id="A0A1V4ARZ2"/>
<comment type="caution">
    <text evidence="6">The sequence shown here is derived from an EMBL/GenBank/DDBJ whole genome shotgun (WGS) entry which is preliminary data.</text>
</comment>
<sequence length="334" mass="36561">MYNYFVMKHKYHLLISFAILTLGFIFTPGCSFISISLMPSIEPLSETTVSGSGKEKILMIDISGIISEERKQGLAGLSDEPDMVARIKEELNTAAGDKHMKAIILRINSPGGTVTASDMIYHEIEQFKKATDIKVIACIMDLGASGGYYVAVSADKIVAHPTTVTGSIGVIMLNLSVEGLLQKIGVKDTSIKTGEHKDMGSPLKAMTEEERKIFQGVMDTLYERFLTVIAENRKELTPEKLKSLADGRIYTAQQALESGLIDQIGYLDEAVLLAKEAAGLSKARVITYHRPGTYKNNIYSHLGSSGFGTVNLFNIDLKSFVISGTPSFMYLWAL</sequence>
<dbReference type="CDD" id="cd07023">
    <property type="entry name" value="S49_Sppa_N_C"/>
    <property type="match status" value="1"/>
</dbReference>
<protein>
    <submittedName>
        <fullName evidence="6">Signal peptidase</fullName>
    </submittedName>
</protein>
<dbReference type="InterPro" id="IPR029045">
    <property type="entry name" value="ClpP/crotonase-like_dom_sf"/>
</dbReference>
<dbReference type="GO" id="GO:0006508">
    <property type="term" value="P:proteolysis"/>
    <property type="evidence" value="ECO:0007669"/>
    <property type="project" value="UniProtKB-KW"/>
</dbReference>
<dbReference type="Pfam" id="PF01343">
    <property type="entry name" value="Peptidase_S49"/>
    <property type="match status" value="1"/>
</dbReference>
<evidence type="ECO:0000256" key="4">
    <source>
        <dbReference type="ARBA" id="ARBA00022825"/>
    </source>
</evidence>
<dbReference type="NCBIfam" id="TIGR00706">
    <property type="entry name" value="SppA_dom"/>
    <property type="match status" value="1"/>
</dbReference>
<evidence type="ECO:0000259" key="5">
    <source>
        <dbReference type="Pfam" id="PF01343"/>
    </source>
</evidence>
<dbReference type="InterPro" id="IPR004635">
    <property type="entry name" value="Pept_S49_SppA"/>
</dbReference>
<proteinExistence type="inferred from homology"/>
<dbReference type="EMBL" id="AYTS01000110">
    <property type="protein sequence ID" value="OOP55880.1"/>
    <property type="molecule type" value="Genomic_DNA"/>
</dbReference>
<reference evidence="6 7" key="1">
    <citation type="journal article" date="2017" name="Water Res.">
        <title>Discovery and metagenomic analysis of an anammox bacterial enrichment related to Candidatus "Brocadia caroliniensis" in a full-scale glycerol-fed nitritation-denitritation separate centrate treatment process.</title>
        <authorList>
            <person name="Park H."/>
            <person name="Brotto A.C."/>
            <person name="van Loosdrecht M.C."/>
            <person name="Chandran K."/>
        </authorList>
    </citation>
    <scope>NUCLEOTIDE SEQUENCE [LARGE SCALE GENOMIC DNA]</scope>
    <source>
        <strain evidence="6">26THWARD</strain>
    </source>
</reference>
<dbReference type="InterPro" id="IPR002142">
    <property type="entry name" value="Peptidase_S49"/>
</dbReference>